<dbReference type="RefSeq" id="WP_349299209.1">
    <property type="nucleotide sequence ID" value="NZ_JBEDNQ010000006.1"/>
</dbReference>
<organism evidence="1 2">
    <name type="scientific">Pseudonocardia nematodicida</name>
    <dbReference type="NCBI Taxonomy" id="1206997"/>
    <lineage>
        <taxon>Bacteria</taxon>
        <taxon>Bacillati</taxon>
        <taxon>Actinomycetota</taxon>
        <taxon>Actinomycetes</taxon>
        <taxon>Pseudonocardiales</taxon>
        <taxon>Pseudonocardiaceae</taxon>
        <taxon>Pseudonocardia</taxon>
    </lineage>
</organism>
<comment type="caution">
    <text evidence="1">The sequence shown here is derived from an EMBL/GenBank/DDBJ whole genome shotgun (WGS) entry which is preliminary data.</text>
</comment>
<reference evidence="1 2" key="1">
    <citation type="submission" date="2024-03" db="EMBL/GenBank/DDBJ databases">
        <title>Draft genome sequence of Pseudonocardia nematodicida JCM 31783.</title>
        <authorList>
            <person name="Butdee W."/>
            <person name="Duangmal K."/>
        </authorList>
    </citation>
    <scope>NUCLEOTIDE SEQUENCE [LARGE SCALE GENOMIC DNA]</scope>
    <source>
        <strain evidence="1 2">JCM 31783</strain>
    </source>
</reference>
<dbReference type="EMBL" id="JBEDNQ010000006">
    <property type="protein sequence ID" value="MEQ3552143.1"/>
    <property type="molecule type" value="Genomic_DNA"/>
</dbReference>
<protein>
    <recommendedName>
        <fullName evidence="3">SnoaL-like domain-containing protein</fullName>
    </recommendedName>
</protein>
<evidence type="ECO:0000313" key="1">
    <source>
        <dbReference type="EMBL" id="MEQ3552143.1"/>
    </source>
</evidence>
<dbReference type="SUPFAM" id="SSF54427">
    <property type="entry name" value="NTF2-like"/>
    <property type="match status" value="1"/>
</dbReference>
<dbReference type="InterPro" id="IPR032710">
    <property type="entry name" value="NTF2-like_dom_sf"/>
</dbReference>
<evidence type="ECO:0008006" key="3">
    <source>
        <dbReference type="Google" id="ProtNLM"/>
    </source>
</evidence>
<dbReference type="PANTHER" id="PTHR38436">
    <property type="entry name" value="POLYKETIDE CYCLASE SNOAL-LIKE DOMAIN"/>
    <property type="match status" value="1"/>
</dbReference>
<dbReference type="InterPro" id="IPR009959">
    <property type="entry name" value="Cyclase_SnoaL-like"/>
</dbReference>
<keyword evidence="2" id="KW-1185">Reference proteome</keyword>
<dbReference type="Gene3D" id="3.10.450.50">
    <property type="match status" value="1"/>
</dbReference>
<proteinExistence type="predicted"/>
<dbReference type="PANTHER" id="PTHR38436:SF3">
    <property type="entry name" value="CARBOXYMETHYLENEBUTENOLIDASE-RELATED"/>
    <property type="match status" value="1"/>
</dbReference>
<evidence type="ECO:0000313" key="2">
    <source>
        <dbReference type="Proteomes" id="UP001494902"/>
    </source>
</evidence>
<dbReference type="Proteomes" id="UP001494902">
    <property type="component" value="Unassembled WGS sequence"/>
</dbReference>
<sequence length="167" mass="18384">MTVVIQQLMRRVGELYDSFHRAVHEAHDADAALALVTDDCVVEHLPVGTGAGRPELRRFLGDDLIGHLPADLAFRRTSRVLDQRRLVEETVVSFVHDRPLPWLLPGVEPTGRSAEVHAITVASFAHASRLGETTTLISGLRTHWDLFTLLVQLGIAVDDVRPVGTTS</sequence>
<accession>A0ABV1KCE6</accession>
<name>A0ABV1KCE6_9PSEU</name>
<gene>
    <name evidence="1" type="ORF">WIS52_16850</name>
</gene>